<keyword evidence="1" id="KW-0472">Membrane</keyword>
<evidence type="ECO:0000313" key="2">
    <source>
        <dbReference type="EMBL" id="MDC9031883.1"/>
    </source>
</evidence>
<organism evidence="2 3">
    <name type="scientific">Columbia Basin potato purple top phytoplasma</name>
    <dbReference type="NCBI Taxonomy" id="307134"/>
    <lineage>
        <taxon>Bacteria</taxon>
        <taxon>Bacillati</taxon>
        <taxon>Mycoplasmatota</taxon>
        <taxon>Mollicutes</taxon>
        <taxon>Acholeplasmatales</taxon>
        <taxon>Acholeplasmataceae</taxon>
        <taxon>Candidatus Phytoplasma</taxon>
        <taxon>16SrVI (Clover proliferation group)</taxon>
    </lineage>
</organism>
<feature type="transmembrane region" description="Helical" evidence="1">
    <location>
        <begin position="6"/>
        <end position="24"/>
    </location>
</feature>
<keyword evidence="3" id="KW-1185">Reference proteome</keyword>
<gene>
    <name evidence="2" type="ORF">M8044_000102</name>
</gene>
<keyword evidence="1" id="KW-1133">Transmembrane helix</keyword>
<name>A0ABT5L8J4_9MOLU</name>
<comment type="caution">
    <text evidence="2">The sequence shown here is derived from an EMBL/GenBank/DDBJ whole genome shotgun (WGS) entry which is preliminary data.</text>
</comment>
<keyword evidence="1" id="KW-0812">Transmembrane</keyword>
<dbReference type="Proteomes" id="UP001221763">
    <property type="component" value="Unassembled WGS sequence"/>
</dbReference>
<evidence type="ECO:0000256" key="1">
    <source>
        <dbReference type="SAM" id="Phobius"/>
    </source>
</evidence>
<reference evidence="2 3" key="1">
    <citation type="journal article" date="2023" name="Plant">
        <title>Draft Genome Sequence Resource of CBPPT1, a 'Candidatus Phytoplasma trifolii'-Related Strain Associated with Potato Purple Top Disease in the Columbia Basin, U.S.A.</title>
        <authorList>
            <person name="Wei W."/>
            <person name="Shao J."/>
            <person name="Bottner-Parker K.D."/>
            <person name="Zhao Y."/>
        </authorList>
    </citation>
    <scope>NUCLEOTIDE SEQUENCE [LARGE SCALE GENOMIC DNA]</scope>
    <source>
        <strain evidence="2 3">CBPPT1</strain>
    </source>
</reference>
<sequence length="111" mass="13403">MNIIYLFVFLTPCIFYIMNIFYNLNEKKKLKQYLLKCGDLEKKILQSIFTENKNKDFVLTKGHQITKQLLDLRIVFQVKTNEKNNKQIICRLNLDVLKLIFNDAYFKKIYL</sequence>
<evidence type="ECO:0000313" key="3">
    <source>
        <dbReference type="Proteomes" id="UP001221763"/>
    </source>
</evidence>
<dbReference type="RefSeq" id="WP_273585114.1">
    <property type="nucleotide sequence ID" value="NZ_JANHJP010000002.1"/>
</dbReference>
<accession>A0ABT5L8J4</accession>
<protein>
    <recommendedName>
        <fullName evidence="4">Transmembrane protein</fullName>
    </recommendedName>
</protein>
<proteinExistence type="predicted"/>
<evidence type="ECO:0008006" key="4">
    <source>
        <dbReference type="Google" id="ProtNLM"/>
    </source>
</evidence>
<dbReference type="EMBL" id="JANHJP010000002">
    <property type="protein sequence ID" value="MDC9031883.1"/>
    <property type="molecule type" value="Genomic_DNA"/>
</dbReference>